<feature type="region of interest" description="Disordered" evidence="1">
    <location>
        <begin position="16"/>
        <end position="41"/>
    </location>
</feature>
<evidence type="ECO:0000313" key="2">
    <source>
        <dbReference type="EMBL" id="GAA2442456.1"/>
    </source>
</evidence>
<evidence type="ECO:0000313" key="3">
    <source>
        <dbReference type="Proteomes" id="UP001501638"/>
    </source>
</evidence>
<reference evidence="3" key="1">
    <citation type="journal article" date="2019" name="Int. J. Syst. Evol. Microbiol.">
        <title>The Global Catalogue of Microorganisms (GCM) 10K type strain sequencing project: providing services to taxonomists for standard genome sequencing and annotation.</title>
        <authorList>
            <consortium name="The Broad Institute Genomics Platform"/>
            <consortium name="The Broad Institute Genome Sequencing Center for Infectious Disease"/>
            <person name="Wu L."/>
            <person name="Ma J."/>
        </authorList>
    </citation>
    <scope>NUCLEOTIDE SEQUENCE [LARGE SCALE GENOMIC DNA]</scope>
    <source>
        <strain evidence="3">JCM 6305</strain>
    </source>
</reference>
<dbReference type="EMBL" id="BAAASZ010000020">
    <property type="protein sequence ID" value="GAA2442456.1"/>
    <property type="molecule type" value="Genomic_DNA"/>
</dbReference>
<accession>A0ABP5X291</accession>
<gene>
    <name evidence="2" type="ORF">GCM10010405_27470</name>
</gene>
<comment type="caution">
    <text evidence="2">The sequence shown here is derived from an EMBL/GenBank/DDBJ whole genome shotgun (WGS) entry which is preliminary data.</text>
</comment>
<proteinExistence type="predicted"/>
<organism evidence="2 3">
    <name type="scientific">Streptomyces macrosporus</name>
    <dbReference type="NCBI Taxonomy" id="44032"/>
    <lineage>
        <taxon>Bacteria</taxon>
        <taxon>Bacillati</taxon>
        <taxon>Actinomycetota</taxon>
        <taxon>Actinomycetes</taxon>
        <taxon>Kitasatosporales</taxon>
        <taxon>Streptomycetaceae</taxon>
        <taxon>Streptomyces</taxon>
    </lineage>
</organism>
<evidence type="ECO:0000256" key="1">
    <source>
        <dbReference type="SAM" id="MobiDB-lite"/>
    </source>
</evidence>
<feature type="compositionally biased region" description="Basic and acidic residues" evidence="1">
    <location>
        <begin position="21"/>
        <end position="39"/>
    </location>
</feature>
<dbReference type="Proteomes" id="UP001501638">
    <property type="component" value="Unassembled WGS sequence"/>
</dbReference>
<keyword evidence="3" id="KW-1185">Reference proteome</keyword>
<name>A0ABP5X291_9ACTN</name>
<protein>
    <submittedName>
        <fullName evidence="2">Uncharacterized protein</fullName>
    </submittedName>
</protein>
<sequence>MNRVGEDLEIIDEIAQDDALAEGRETGTRSRHPSAERRSGARRWCQAFTGVPMISRGDEDKGGTA</sequence>